<keyword evidence="1" id="KW-0812">Transmembrane</keyword>
<proteinExistence type="predicted"/>
<dbReference type="AlphaFoldDB" id="A0AAJ5VD14"/>
<accession>A0AAJ5VD14</accession>
<evidence type="ECO:0000313" key="2">
    <source>
        <dbReference type="EMBL" id="WEF21966.1"/>
    </source>
</evidence>
<keyword evidence="1" id="KW-1133">Transmembrane helix</keyword>
<evidence type="ECO:0000313" key="3">
    <source>
        <dbReference type="Proteomes" id="UP001214756"/>
    </source>
</evidence>
<dbReference type="EMBL" id="CP118606">
    <property type="protein sequence ID" value="WEF21966.1"/>
    <property type="molecule type" value="Genomic_DNA"/>
</dbReference>
<keyword evidence="1" id="KW-0472">Membrane</keyword>
<organism evidence="2 3">
    <name type="scientific">Microbacterium maritypicum</name>
    <name type="common">Microbacterium liquefaciens</name>
    <dbReference type="NCBI Taxonomy" id="33918"/>
    <lineage>
        <taxon>Bacteria</taxon>
        <taxon>Bacillati</taxon>
        <taxon>Actinomycetota</taxon>
        <taxon>Actinomycetes</taxon>
        <taxon>Micrococcales</taxon>
        <taxon>Microbacteriaceae</taxon>
        <taxon>Microbacterium</taxon>
    </lineage>
</organism>
<protein>
    <submittedName>
        <fullName evidence="2">Uncharacterized protein</fullName>
    </submittedName>
</protein>
<feature type="transmembrane region" description="Helical" evidence="1">
    <location>
        <begin position="197"/>
        <end position="218"/>
    </location>
</feature>
<reference evidence="2" key="1">
    <citation type="submission" date="2023-02" db="EMBL/GenBank/DDBJ databases">
        <title>Genome sequence of Microbacterium liquefaciens B1075.</title>
        <authorList>
            <person name="Cao J."/>
            <person name="Li X."/>
        </authorList>
    </citation>
    <scope>NUCLEOTIDE SEQUENCE</scope>
    <source>
        <strain evidence="2">B1075</strain>
    </source>
</reference>
<dbReference type="Proteomes" id="UP001214756">
    <property type="component" value="Chromosome"/>
</dbReference>
<dbReference type="GeneID" id="87014949"/>
<feature type="transmembrane region" description="Helical" evidence="1">
    <location>
        <begin position="172"/>
        <end position="191"/>
    </location>
</feature>
<gene>
    <name evidence="2" type="ORF">PWF71_04630</name>
</gene>
<name>A0AAJ5VD14_MICMQ</name>
<sequence length="249" mass="26296">MHPEAMGQWIIDVVDDGLSELDKAERGAPVVARAWADNLETFGVPWPDWAKDAAYHAAMAALLANIGIMREILNAMRDAVAKMGLPTVLRSQATALEAGIGTVQSRISRECSSARLQALAADSWDSDASPHYLAAYEGQEDQIDDLEKSVNGLVRVLRDAAASQDAWYSSNLFNAIGGVVGIAGLVVAVIGGFATPVAWVGLAIGVIGLLLNVIGYFIGRGDSEARATVLSDVLSSTSMTPWAKPSFAL</sequence>
<evidence type="ECO:0000256" key="1">
    <source>
        <dbReference type="SAM" id="Phobius"/>
    </source>
</evidence>
<dbReference type="RefSeq" id="WP_017828293.1">
    <property type="nucleotide sequence ID" value="NZ_CBDRLE010000003.1"/>
</dbReference>